<evidence type="ECO:0000313" key="2">
    <source>
        <dbReference type="EMBL" id="GIE46414.1"/>
    </source>
</evidence>
<proteinExistence type="predicted"/>
<dbReference type="Gene3D" id="1.25.40.10">
    <property type="entry name" value="Tetratricopeptide repeat domain"/>
    <property type="match status" value="1"/>
</dbReference>
<dbReference type="Proteomes" id="UP000631312">
    <property type="component" value="Unassembled WGS sequence"/>
</dbReference>
<gene>
    <name evidence="2" type="ORF">Alo02nite_93120</name>
</gene>
<evidence type="ECO:0008006" key="4">
    <source>
        <dbReference type="Google" id="ProtNLM"/>
    </source>
</evidence>
<organism evidence="2 3">
    <name type="scientific">Actinoplanes lobatus</name>
    <dbReference type="NCBI Taxonomy" id="113568"/>
    <lineage>
        <taxon>Bacteria</taxon>
        <taxon>Bacillati</taxon>
        <taxon>Actinomycetota</taxon>
        <taxon>Actinomycetes</taxon>
        <taxon>Micromonosporales</taxon>
        <taxon>Micromonosporaceae</taxon>
        <taxon>Actinoplanes</taxon>
    </lineage>
</organism>
<sequence>MSIYQRVYDAPTRHPPARRGDVERATVRPLPADLLTAPEIVDALRRREFGPVFAAAHRHGISWIGLEEVTGLKSERISDGAKSSYSNPKIETVERIVDGLQIPGWMVGLAARHWEITPPTNSGRELSAVNRRDLLTAGLVVPLAGITAARDETEAALAYAGVQDVTGVEAAAERYSAGYGGRAPEEMLGLLAGELTAAAPLLKLRHSRAVGKDLARAMAQLGGMAAIVLHDMGRHELADQWFVTAVKTARRSTDRQTVAWVQARRAMVPLNYGAPRTAAKLAEEALREAGSADTAAAVLAASVAARAYALSGQRDQAVEALQAADRVAGRLPRGESADTWVGYCEQKHHVHRSQALTSLGDTAAARESQQAGIELASRSGMTRTLLLLDGAMCVGRDGDPTGACEAAVEAYGQAPGRFRGGLVQQRALELYGSVPEDARRSAAGRTLAEVLAAA</sequence>
<name>A0ABQ4AZH9_9ACTN</name>
<comment type="caution">
    <text evidence="2">The sequence shown here is derived from an EMBL/GenBank/DDBJ whole genome shotgun (WGS) entry which is preliminary data.</text>
</comment>
<dbReference type="SUPFAM" id="SSF48452">
    <property type="entry name" value="TPR-like"/>
    <property type="match status" value="1"/>
</dbReference>
<evidence type="ECO:0000256" key="1">
    <source>
        <dbReference type="SAM" id="MobiDB-lite"/>
    </source>
</evidence>
<protein>
    <recommendedName>
        <fullName evidence="4">Transcriptional regulator</fullName>
    </recommendedName>
</protein>
<evidence type="ECO:0000313" key="3">
    <source>
        <dbReference type="Proteomes" id="UP000631312"/>
    </source>
</evidence>
<dbReference type="InterPro" id="IPR011990">
    <property type="entry name" value="TPR-like_helical_dom_sf"/>
</dbReference>
<keyword evidence="3" id="KW-1185">Reference proteome</keyword>
<accession>A0ABQ4AZH9</accession>
<reference evidence="2 3" key="1">
    <citation type="submission" date="2021-01" db="EMBL/GenBank/DDBJ databases">
        <title>Whole genome shotgun sequence of Actinoplanes lobatus NBRC 12513.</title>
        <authorList>
            <person name="Komaki H."/>
            <person name="Tamura T."/>
        </authorList>
    </citation>
    <scope>NUCLEOTIDE SEQUENCE [LARGE SCALE GENOMIC DNA]</scope>
    <source>
        <strain evidence="2 3">NBRC 12513</strain>
    </source>
</reference>
<dbReference type="EMBL" id="BOMP01000208">
    <property type="protein sequence ID" value="GIE46414.1"/>
    <property type="molecule type" value="Genomic_DNA"/>
</dbReference>
<feature type="region of interest" description="Disordered" evidence="1">
    <location>
        <begin position="1"/>
        <end position="23"/>
    </location>
</feature>